<name>X6M7S4_RETFI</name>
<feature type="region of interest" description="Disordered" evidence="1">
    <location>
        <begin position="502"/>
        <end position="580"/>
    </location>
</feature>
<feature type="transmembrane region" description="Helical" evidence="2">
    <location>
        <begin position="122"/>
        <end position="141"/>
    </location>
</feature>
<dbReference type="Proteomes" id="UP000023152">
    <property type="component" value="Unassembled WGS sequence"/>
</dbReference>
<feature type="transmembrane region" description="Helical" evidence="2">
    <location>
        <begin position="230"/>
        <end position="254"/>
    </location>
</feature>
<evidence type="ECO:0000256" key="2">
    <source>
        <dbReference type="SAM" id="Phobius"/>
    </source>
</evidence>
<dbReference type="AlphaFoldDB" id="X6M7S4"/>
<evidence type="ECO:0000313" key="3">
    <source>
        <dbReference type="EMBL" id="ETO09701.1"/>
    </source>
</evidence>
<comment type="caution">
    <text evidence="3">The sequence shown here is derived from an EMBL/GenBank/DDBJ whole genome shotgun (WGS) entry which is preliminary data.</text>
</comment>
<accession>X6M7S4</accession>
<dbReference type="EMBL" id="ASPP01023944">
    <property type="protein sequence ID" value="ETO09701.1"/>
    <property type="molecule type" value="Genomic_DNA"/>
</dbReference>
<organism evidence="3 4">
    <name type="scientific">Reticulomyxa filosa</name>
    <dbReference type="NCBI Taxonomy" id="46433"/>
    <lineage>
        <taxon>Eukaryota</taxon>
        <taxon>Sar</taxon>
        <taxon>Rhizaria</taxon>
        <taxon>Retaria</taxon>
        <taxon>Foraminifera</taxon>
        <taxon>Monothalamids</taxon>
        <taxon>Reticulomyxidae</taxon>
        <taxon>Reticulomyxa</taxon>
    </lineage>
</organism>
<keyword evidence="2" id="KW-0812">Transmembrane</keyword>
<sequence length="580" mass="66576">MGINTGGYNAISIIFIIVAFFWVIVISLPLVCEELFNWVSKKGIFTQSIMWIKFAWFYTHVFLFILDCAVDTNVWFQCVYVPQADGTYTGYVLRYGNVGSSSSLSSSAECFNKQSDTYPYSFLSFFFIIFFWFTSTIIMVYNNAEVRHSRADNLDIRYPLAFYIVLQLLQALFVVIAMLYAVHHASNALSLCVAFCILMLLWHVLYPLFARWATSMSKPDENRVYQCSSIPHIVAFRFTLYALLVFVTIILWAYSNNKDVWRTQKIGALILYGGLIILSVGFLAALVARAAAIRDRIKRIRASQLTPALNALMQLYEDTSKKGALGNWYQSIGKRKIERLTDEKNNSSDLASPQPLAYLLIEFERHVCFERLDPQFLNDRRDWVANLLDCERFEDAITSIKKLSSAIREPPFFTLAMKALTEESELFRQAPLEVCFLVMEFVVDSGDVNATCRDLLLQDAKLPQFNAFTYGKLINVISSYGYQSNSLTSDFTNQLDMTEKARRKEWNEQIRQRKKEKEKNQKEKEKKEKEDSQIMPIGKEGLDAEGDAAQPQPSAPPEEIPNTVFRKISVSSDEDNRFLE</sequence>
<keyword evidence="2" id="KW-1133">Transmembrane helix</keyword>
<gene>
    <name evidence="3" type="ORF">RFI_27676</name>
</gene>
<feature type="transmembrane region" description="Helical" evidence="2">
    <location>
        <begin position="44"/>
        <end position="66"/>
    </location>
</feature>
<feature type="transmembrane region" description="Helical" evidence="2">
    <location>
        <begin position="161"/>
        <end position="182"/>
    </location>
</feature>
<feature type="compositionally biased region" description="Basic and acidic residues" evidence="1">
    <location>
        <begin position="502"/>
        <end position="532"/>
    </location>
</feature>
<evidence type="ECO:0000313" key="4">
    <source>
        <dbReference type="Proteomes" id="UP000023152"/>
    </source>
</evidence>
<reference evidence="3 4" key="1">
    <citation type="journal article" date="2013" name="Curr. Biol.">
        <title>The Genome of the Foraminiferan Reticulomyxa filosa.</title>
        <authorList>
            <person name="Glockner G."/>
            <person name="Hulsmann N."/>
            <person name="Schleicher M."/>
            <person name="Noegel A.A."/>
            <person name="Eichinger L."/>
            <person name="Gallinger C."/>
            <person name="Pawlowski J."/>
            <person name="Sierra R."/>
            <person name="Euteneuer U."/>
            <person name="Pillet L."/>
            <person name="Moustafa A."/>
            <person name="Platzer M."/>
            <person name="Groth M."/>
            <person name="Szafranski K."/>
            <person name="Schliwa M."/>
        </authorList>
    </citation>
    <scope>NUCLEOTIDE SEQUENCE [LARGE SCALE GENOMIC DNA]</scope>
</reference>
<proteinExistence type="predicted"/>
<feature type="transmembrane region" description="Helical" evidence="2">
    <location>
        <begin position="6"/>
        <end position="32"/>
    </location>
</feature>
<protein>
    <submittedName>
        <fullName evidence="3">Uncharacterized protein</fullName>
    </submittedName>
</protein>
<keyword evidence="2" id="KW-0472">Membrane</keyword>
<keyword evidence="4" id="KW-1185">Reference proteome</keyword>
<feature type="transmembrane region" description="Helical" evidence="2">
    <location>
        <begin position="188"/>
        <end position="209"/>
    </location>
</feature>
<evidence type="ECO:0000256" key="1">
    <source>
        <dbReference type="SAM" id="MobiDB-lite"/>
    </source>
</evidence>
<feature type="transmembrane region" description="Helical" evidence="2">
    <location>
        <begin position="266"/>
        <end position="291"/>
    </location>
</feature>